<dbReference type="Gene3D" id="1.20.144.10">
    <property type="entry name" value="Phosphatidic acid phosphatase type 2/haloperoxidase"/>
    <property type="match status" value="1"/>
</dbReference>
<evidence type="ECO:0000256" key="1">
    <source>
        <dbReference type="SAM" id="Phobius"/>
    </source>
</evidence>
<dbReference type="OrthoDB" id="9789113at2"/>
<dbReference type="SMART" id="SM00014">
    <property type="entry name" value="acidPPc"/>
    <property type="match status" value="1"/>
</dbReference>
<feature type="transmembrane region" description="Helical" evidence="1">
    <location>
        <begin position="98"/>
        <end position="116"/>
    </location>
</feature>
<dbReference type="PANTHER" id="PTHR14969">
    <property type="entry name" value="SPHINGOSINE-1-PHOSPHATE PHOSPHOHYDROLASE"/>
    <property type="match status" value="1"/>
</dbReference>
<feature type="transmembrane region" description="Helical" evidence="1">
    <location>
        <begin position="193"/>
        <end position="211"/>
    </location>
</feature>
<dbReference type="RefSeq" id="WP_012594741.1">
    <property type="nucleotide sequence ID" value="NC_011726.1"/>
</dbReference>
<dbReference type="Proteomes" id="UP000008204">
    <property type="component" value="Chromosome"/>
</dbReference>
<dbReference type="EMBL" id="CP001287">
    <property type="protein sequence ID" value="ACK65468.1"/>
    <property type="molecule type" value="Genomic_DNA"/>
</dbReference>
<dbReference type="PANTHER" id="PTHR14969:SF13">
    <property type="entry name" value="AT30094P"/>
    <property type="match status" value="1"/>
</dbReference>
<dbReference type="Pfam" id="PF01569">
    <property type="entry name" value="PAP2"/>
    <property type="match status" value="1"/>
</dbReference>
<name>B7K4K3_RIPO1</name>
<organism evidence="3 4">
    <name type="scientific">Rippkaea orientalis (strain PCC 8801 / RF-1)</name>
    <name type="common">Cyanothece sp. (strain PCC 8801)</name>
    <dbReference type="NCBI Taxonomy" id="41431"/>
    <lineage>
        <taxon>Bacteria</taxon>
        <taxon>Bacillati</taxon>
        <taxon>Cyanobacteriota</taxon>
        <taxon>Cyanophyceae</taxon>
        <taxon>Oscillatoriophycideae</taxon>
        <taxon>Chroococcales</taxon>
        <taxon>Aphanothecaceae</taxon>
        <taxon>Rippkaea</taxon>
        <taxon>Rippkaea orientalis</taxon>
    </lineage>
</organism>
<protein>
    <submittedName>
        <fullName evidence="3">Phosphoesterase PA-phosphatase related</fullName>
    </submittedName>
</protein>
<keyword evidence="1" id="KW-0812">Transmembrane</keyword>
<reference evidence="4" key="1">
    <citation type="journal article" date="2011" name="MBio">
        <title>Novel metabolic attributes of the genus Cyanothece, comprising a group of unicellular nitrogen-fixing Cyanobacteria.</title>
        <authorList>
            <person name="Bandyopadhyay A."/>
            <person name="Elvitigala T."/>
            <person name="Welsh E."/>
            <person name="Stockel J."/>
            <person name="Liberton M."/>
            <person name="Min H."/>
            <person name="Sherman L.A."/>
            <person name="Pakrasi H.B."/>
        </authorList>
    </citation>
    <scope>NUCLEOTIDE SEQUENCE [LARGE SCALE GENOMIC DNA]</scope>
    <source>
        <strain evidence="4">PCC 8801</strain>
    </source>
</reference>
<dbReference type="eggNOG" id="COG0671">
    <property type="taxonomic scope" value="Bacteria"/>
</dbReference>
<dbReference type="HOGENOM" id="CLU_072573_3_0_3"/>
<feature type="transmembrane region" description="Helical" evidence="1">
    <location>
        <begin position="70"/>
        <end position="91"/>
    </location>
</feature>
<keyword evidence="4" id="KW-1185">Reference proteome</keyword>
<dbReference type="SUPFAM" id="SSF48317">
    <property type="entry name" value="Acid phosphatase/Vanadium-dependent haloperoxidase"/>
    <property type="match status" value="1"/>
</dbReference>
<dbReference type="KEGG" id="cyp:PCC8801_1410"/>
<dbReference type="AlphaFoldDB" id="B7K4K3"/>
<dbReference type="STRING" id="41431.PCC8801_1410"/>
<feature type="transmembrane region" description="Helical" evidence="1">
    <location>
        <begin position="165"/>
        <end position="187"/>
    </location>
</feature>
<accession>B7K4K3</accession>
<proteinExistence type="predicted"/>
<dbReference type="CDD" id="cd03392">
    <property type="entry name" value="PAP2_like_2"/>
    <property type="match status" value="1"/>
</dbReference>
<dbReference type="InterPro" id="IPR036938">
    <property type="entry name" value="PAP2/HPO_sf"/>
</dbReference>
<evidence type="ECO:0000259" key="2">
    <source>
        <dbReference type="SMART" id="SM00014"/>
    </source>
</evidence>
<keyword evidence="1" id="KW-1133">Transmembrane helix</keyword>
<sequence>MKLNLKANVVDRTHIVNNKILVSFIITLLLFLGLTKEVVEGRLDAWDQTFMEWVRHFHQPGLFEFARVSYFLGEAEVVVFFVLALLGFFAWKRYWKEAQVLAISALGILILIDQILKPLFGRIRPAPGLIDVHGKSYPSGHVSGNFMLYLYISYIVAFRFPKLAIYLYGISTLLALLIGWSSLYLHVHWATDIIAGFAVGYLAFTLSIILLKVMDKKYQNF</sequence>
<evidence type="ECO:0000313" key="3">
    <source>
        <dbReference type="EMBL" id="ACK65468.1"/>
    </source>
</evidence>
<feature type="domain" description="Phosphatidic acid phosphatase type 2/haloperoxidase" evidence="2">
    <location>
        <begin position="98"/>
        <end position="208"/>
    </location>
</feature>
<feature type="transmembrane region" description="Helical" evidence="1">
    <location>
        <begin position="136"/>
        <end position="158"/>
    </location>
</feature>
<keyword evidence="1" id="KW-0472">Membrane</keyword>
<dbReference type="InterPro" id="IPR000326">
    <property type="entry name" value="PAP2/HPO"/>
</dbReference>
<gene>
    <name evidence="3" type="ordered locus">PCC8801_1410</name>
</gene>
<feature type="transmembrane region" description="Helical" evidence="1">
    <location>
        <begin position="20"/>
        <end position="39"/>
    </location>
</feature>
<evidence type="ECO:0000313" key="4">
    <source>
        <dbReference type="Proteomes" id="UP000008204"/>
    </source>
</evidence>